<dbReference type="InterPro" id="IPR005119">
    <property type="entry name" value="LysR_subst-bd"/>
</dbReference>
<keyword evidence="3" id="KW-1185">Reference proteome</keyword>
<evidence type="ECO:0000259" key="1">
    <source>
        <dbReference type="Pfam" id="PF03466"/>
    </source>
</evidence>
<dbReference type="Gene3D" id="3.40.190.10">
    <property type="entry name" value="Periplasmic binding protein-like II"/>
    <property type="match status" value="1"/>
</dbReference>
<dbReference type="SUPFAM" id="SSF53850">
    <property type="entry name" value="Periplasmic binding protein-like II"/>
    <property type="match status" value="1"/>
</dbReference>
<feature type="domain" description="LysR substrate-binding" evidence="1">
    <location>
        <begin position="2"/>
        <end position="93"/>
    </location>
</feature>
<dbReference type="Pfam" id="PF03466">
    <property type="entry name" value="LysR_substrate"/>
    <property type="match status" value="1"/>
</dbReference>
<evidence type="ECO:0000313" key="2">
    <source>
        <dbReference type="EMBL" id="WUQ17750.1"/>
    </source>
</evidence>
<name>A0ABZ1TPH5_STRVG</name>
<gene>
    <name evidence="2" type="ORF">OG517_09645</name>
</gene>
<dbReference type="Proteomes" id="UP001432039">
    <property type="component" value="Chromosome"/>
</dbReference>
<evidence type="ECO:0000313" key="3">
    <source>
        <dbReference type="Proteomes" id="UP001432039"/>
    </source>
</evidence>
<reference evidence="2" key="1">
    <citation type="submission" date="2022-10" db="EMBL/GenBank/DDBJ databases">
        <title>The complete genomes of actinobacterial strains from the NBC collection.</title>
        <authorList>
            <person name="Joergensen T.S."/>
            <person name="Alvarez Arevalo M."/>
            <person name="Sterndorff E.B."/>
            <person name="Faurdal D."/>
            <person name="Vuksanovic O."/>
            <person name="Mourched A.-S."/>
            <person name="Charusanti P."/>
            <person name="Shaw S."/>
            <person name="Blin K."/>
            <person name="Weber T."/>
        </authorList>
    </citation>
    <scope>NUCLEOTIDE SEQUENCE</scope>
    <source>
        <strain evidence="2">NBC_00248</strain>
    </source>
</reference>
<dbReference type="EMBL" id="CP108090">
    <property type="protein sequence ID" value="WUQ17750.1"/>
    <property type="molecule type" value="Genomic_DNA"/>
</dbReference>
<protein>
    <submittedName>
        <fullName evidence="2">LysR substrate-binding domain-containing protein</fullName>
    </submittedName>
</protein>
<organism evidence="2 3">
    <name type="scientific">Streptomyces virginiae</name>
    <name type="common">Streptomyces cinnamonensis</name>
    <dbReference type="NCBI Taxonomy" id="1961"/>
    <lineage>
        <taxon>Bacteria</taxon>
        <taxon>Bacillati</taxon>
        <taxon>Actinomycetota</taxon>
        <taxon>Actinomycetes</taxon>
        <taxon>Kitasatosporales</taxon>
        <taxon>Streptomycetaceae</taxon>
        <taxon>Streptomyces</taxon>
    </lineage>
</organism>
<accession>A0ABZ1TPH5</accession>
<proteinExistence type="predicted"/>
<sequence>MLLPAGHPFARRPSLRLDDLADARWIDAPGVGLPLTAARASVRYDGTDLLALCALATAGHGLVLLPRRLAQAARAGVAVPLSAPRLVHRTELLSPGTPTGVAAALAARLTAGSPV</sequence>